<dbReference type="SUPFAM" id="SSF53756">
    <property type="entry name" value="UDP-Glycosyltransferase/glycogen phosphorylase"/>
    <property type="match status" value="1"/>
</dbReference>
<dbReference type="STRING" id="1763537.ULVI_00250"/>
<dbReference type="PANTHER" id="PTHR12526:SF625">
    <property type="entry name" value="PHOSPHATIDYLINOSITOL GLYCAN-CLASS A"/>
    <property type="match status" value="1"/>
</dbReference>
<comment type="caution">
    <text evidence="2">The sequence shown here is derived from an EMBL/GenBank/DDBJ whole genome shotgun (WGS) entry which is preliminary data.</text>
</comment>
<dbReference type="RefSeq" id="WP_068588134.1">
    <property type="nucleotide sequence ID" value="NZ_LRXL01000001.1"/>
</dbReference>
<dbReference type="PANTHER" id="PTHR12526">
    <property type="entry name" value="GLYCOSYLTRANSFERASE"/>
    <property type="match status" value="1"/>
</dbReference>
<proteinExistence type="predicted"/>
<organism evidence="2 3">
    <name type="scientific">Cochleicola gelatinilyticus</name>
    <dbReference type="NCBI Taxonomy" id="1763537"/>
    <lineage>
        <taxon>Bacteria</taxon>
        <taxon>Pseudomonadati</taxon>
        <taxon>Bacteroidota</taxon>
        <taxon>Flavobacteriia</taxon>
        <taxon>Flavobacteriales</taxon>
        <taxon>Flavobacteriaceae</taxon>
        <taxon>Cochleicola</taxon>
    </lineage>
</organism>
<gene>
    <name evidence="2" type="ORF">ULVI_00250</name>
</gene>
<evidence type="ECO:0000313" key="3">
    <source>
        <dbReference type="Proteomes" id="UP000077013"/>
    </source>
</evidence>
<evidence type="ECO:0000313" key="2">
    <source>
        <dbReference type="EMBL" id="OAB81805.1"/>
    </source>
</evidence>
<dbReference type="Pfam" id="PF13524">
    <property type="entry name" value="Glyco_trans_1_2"/>
    <property type="match status" value="1"/>
</dbReference>
<evidence type="ECO:0000259" key="1">
    <source>
        <dbReference type="Pfam" id="PF13524"/>
    </source>
</evidence>
<dbReference type="GO" id="GO:0016757">
    <property type="term" value="F:glycosyltransferase activity"/>
    <property type="evidence" value="ECO:0007669"/>
    <property type="project" value="TreeGrafter"/>
</dbReference>
<dbReference type="Gene3D" id="3.40.50.2000">
    <property type="entry name" value="Glycogen Phosphorylase B"/>
    <property type="match status" value="2"/>
</dbReference>
<dbReference type="EMBL" id="LRXL01000001">
    <property type="protein sequence ID" value="OAB81805.1"/>
    <property type="molecule type" value="Genomic_DNA"/>
</dbReference>
<name>A0A167KEF5_9FLAO</name>
<keyword evidence="2" id="KW-0808">Transferase</keyword>
<dbReference type="AlphaFoldDB" id="A0A167KEF5"/>
<reference evidence="2 3" key="1">
    <citation type="submission" date="2016-02" db="EMBL/GenBank/DDBJ databases">
        <title>Ulvibacter sp. LPB0005, isolated from Thais luteostoma.</title>
        <authorList>
            <person name="Shin S.-K."/>
            <person name="Yi H."/>
        </authorList>
    </citation>
    <scope>NUCLEOTIDE SEQUENCE [LARGE SCALE GENOMIC DNA]</scope>
    <source>
        <strain evidence="2 3">LPB0005</strain>
    </source>
</reference>
<protein>
    <submittedName>
        <fullName evidence="2">Glycosyl transferase family 1</fullName>
    </submittedName>
</protein>
<sequence>MKILLVGEYSRLHNSLQEGLRQLGHEVTLIATGDFFKNYPADIKLERTFDQGISKKLKVGLYTFFGIDLTALSIKRQFFQHQEKLKDFDVVQLINESPFATTPNVEQTIISFLKQHNRKLFLLSCGTDHLSVSYALSDALPYSILQGYKNGTVSKERYKYILKYTWPEYKKLHEFVFTNVEGIIASDMDYHLPLAGHPKYYGLIPNPVNLTKLPYLEMPSEGPIVIFLGINRNNYHFKGIRYFEEALELLQKKHSEAIEIKVVENVPYAEYIETYNRAHIVLDQVYSYDQGYNALEAMAKGKVVFTGAETEFYDFYNLQDQVAVNAVPDALKIAEALSDLIENRSKIKTISKNARAFVEKHHDYIEVAKQYLRVWNGEEH</sequence>
<feature type="domain" description="Spore protein YkvP/CgeB glycosyl transferase-like" evidence="1">
    <location>
        <begin position="259"/>
        <end position="372"/>
    </location>
</feature>
<dbReference type="InterPro" id="IPR055259">
    <property type="entry name" value="YkvP/CgeB_Glyco_trans-like"/>
</dbReference>
<dbReference type="OrthoDB" id="6638088at2"/>
<accession>A0A167KEF5</accession>
<dbReference type="Proteomes" id="UP000077013">
    <property type="component" value="Unassembled WGS sequence"/>
</dbReference>
<keyword evidence="3" id="KW-1185">Reference proteome</keyword>